<feature type="compositionally biased region" description="Acidic residues" evidence="1">
    <location>
        <begin position="55"/>
        <end position="70"/>
    </location>
</feature>
<feature type="region of interest" description="Disordered" evidence="1">
    <location>
        <begin position="319"/>
        <end position="414"/>
    </location>
</feature>
<feature type="region of interest" description="Disordered" evidence="1">
    <location>
        <begin position="525"/>
        <end position="587"/>
    </location>
</feature>
<gene>
    <name evidence="2" type="ORF">PsYK624_036150</name>
</gene>
<feature type="region of interest" description="Disordered" evidence="1">
    <location>
        <begin position="186"/>
        <end position="231"/>
    </location>
</feature>
<dbReference type="OrthoDB" id="3254377at2759"/>
<reference evidence="2 3" key="1">
    <citation type="submission" date="2021-08" db="EMBL/GenBank/DDBJ databases">
        <title>Draft Genome Sequence of Phanerochaete sordida strain YK-624.</title>
        <authorList>
            <person name="Mori T."/>
            <person name="Dohra H."/>
            <person name="Suzuki T."/>
            <person name="Kawagishi H."/>
            <person name="Hirai H."/>
        </authorList>
    </citation>
    <scope>NUCLEOTIDE SEQUENCE [LARGE SCALE GENOMIC DNA]</scope>
    <source>
        <strain evidence="2 3">YK-624</strain>
    </source>
</reference>
<feature type="compositionally biased region" description="Basic residues" evidence="1">
    <location>
        <begin position="553"/>
        <end position="567"/>
    </location>
</feature>
<proteinExistence type="predicted"/>
<feature type="region of interest" description="Disordered" evidence="1">
    <location>
        <begin position="271"/>
        <end position="290"/>
    </location>
</feature>
<name>A0A9P3G1Y8_9APHY</name>
<comment type="caution">
    <text evidence="2">The sequence shown here is derived from an EMBL/GenBank/DDBJ whole genome shotgun (WGS) entry which is preliminary data.</text>
</comment>
<feature type="compositionally biased region" description="Low complexity" evidence="1">
    <location>
        <begin position="200"/>
        <end position="214"/>
    </location>
</feature>
<feature type="region of interest" description="Disordered" evidence="1">
    <location>
        <begin position="474"/>
        <end position="512"/>
    </location>
</feature>
<protein>
    <submittedName>
        <fullName evidence="2">Uncharacterized protein</fullName>
    </submittedName>
</protein>
<feature type="compositionally biased region" description="Basic and acidic residues" evidence="1">
    <location>
        <begin position="430"/>
        <end position="445"/>
    </location>
</feature>
<dbReference type="Proteomes" id="UP000703269">
    <property type="component" value="Unassembled WGS sequence"/>
</dbReference>
<feature type="compositionally biased region" description="Polar residues" evidence="1">
    <location>
        <begin position="17"/>
        <end position="36"/>
    </location>
</feature>
<dbReference type="EMBL" id="BPQB01000006">
    <property type="protein sequence ID" value="GJE87532.1"/>
    <property type="molecule type" value="Genomic_DNA"/>
</dbReference>
<feature type="compositionally biased region" description="Low complexity" evidence="1">
    <location>
        <begin position="398"/>
        <end position="409"/>
    </location>
</feature>
<organism evidence="2 3">
    <name type="scientific">Phanerochaete sordida</name>
    <dbReference type="NCBI Taxonomy" id="48140"/>
    <lineage>
        <taxon>Eukaryota</taxon>
        <taxon>Fungi</taxon>
        <taxon>Dikarya</taxon>
        <taxon>Basidiomycota</taxon>
        <taxon>Agaricomycotina</taxon>
        <taxon>Agaricomycetes</taxon>
        <taxon>Polyporales</taxon>
        <taxon>Phanerochaetaceae</taxon>
        <taxon>Phanerochaete</taxon>
    </lineage>
</organism>
<evidence type="ECO:0000313" key="3">
    <source>
        <dbReference type="Proteomes" id="UP000703269"/>
    </source>
</evidence>
<dbReference type="AlphaFoldDB" id="A0A9P3G1Y8"/>
<accession>A0A9P3G1Y8</accession>
<evidence type="ECO:0000313" key="2">
    <source>
        <dbReference type="EMBL" id="GJE87532.1"/>
    </source>
</evidence>
<feature type="compositionally biased region" description="Basic and acidic residues" evidence="1">
    <location>
        <begin position="541"/>
        <end position="552"/>
    </location>
</feature>
<feature type="region of interest" description="Disordered" evidence="1">
    <location>
        <begin position="430"/>
        <end position="449"/>
    </location>
</feature>
<feature type="compositionally biased region" description="Low complexity" evidence="1">
    <location>
        <begin position="329"/>
        <end position="358"/>
    </location>
</feature>
<keyword evidence="3" id="KW-1185">Reference proteome</keyword>
<sequence>MTSQSTRRGHRKRISNLRLSSDSTVTTLPAYTSPPWQRQVVLEDDPSDLPPEYPDSAEEADEDTDTEDETAQILYAPHTASAPLTSPPRRARRLQPSSRSKSRRSSSNDPYLDSLLARSVHALEMSNVLLQSSMSTQATLNNVLSRNSQDEALLEAHARNLSARITKDSTWSADLDQISQGVEGLFEDEGQSSRRASEDSTTSQSLPASSSLSTVAERMSRSHRRRPSLDLRNASLNLSAHDRNDLIAPPPRAITLYVDSSEDPAQITLPHTLGLRSSSRPAATPLPAEGSFASRRPLLLHSVGSESDLPKRSAMDLLSSVRNPPKPISTAHTSSTASPSSSFRTRRGSTSTSTSTCTRKPRQSPRAGPSSVPPTRSPSRDSANRSPSSTRRIWDTPPIIELPSASSSESSDDLHVERTVSYLRNILENHPDPAASEKQKQKEAARPTFLKPTPVIPVADASTATASVSRLFTKARHTSSTRPPSPPRHSALKGRSGRSAPPTPTSPALSLSGSWLSVSDAIGIGSSGRSTPNRVSFIEPPDAKQGGKDKSSLRTRSRSRSRGKGRGRGSEGDSSDTPGGWWTWFIGPAPPSPSMPSYVRQEDRLVRGAGFAPRAGFGGGMEEWGV</sequence>
<evidence type="ECO:0000256" key="1">
    <source>
        <dbReference type="SAM" id="MobiDB-lite"/>
    </source>
</evidence>
<feature type="region of interest" description="Disordered" evidence="1">
    <location>
        <begin position="1"/>
        <end position="111"/>
    </location>
</feature>